<evidence type="ECO:0000256" key="2">
    <source>
        <dbReference type="ARBA" id="ARBA00022475"/>
    </source>
</evidence>
<dbReference type="GO" id="GO:0005886">
    <property type="term" value="C:plasma membrane"/>
    <property type="evidence" value="ECO:0007669"/>
    <property type="project" value="UniProtKB-SubCell"/>
</dbReference>
<comment type="subcellular location">
    <subcellularLocation>
        <location evidence="1">Cell membrane</location>
        <topology evidence="1">Multi-pass membrane protein</topology>
    </subcellularLocation>
</comment>
<feature type="transmembrane region" description="Helical" evidence="6">
    <location>
        <begin position="145"/>
        <end position="166"/>
    </location>
</feature>
<dbReference type="EMBL" id="BSEC01000001">
    <property type="protein sequence ID" value="GLI93381.1"/>
    <property type="molecule type" value="Genomic_DNA"/>
</dbReference>
<dbReference type="AlphaFoldDB" id="A0A9W6LSE8"/>
<keyword evidence="2" id="KW-1003">Cell membrane</keyword>
<organism evidence="7 8">
    <name type="scientific">Methylocystis echinoides</name>
    <dbReference type="NCBI Taxonomy" id="29468"/>
    <lineage>
        <taxon>Bacteria</taxon>
        <taxon>Pseudomonadati</taxon>
        <taxon>Pseudomonadota</taxon>
        <taxon>Alphaproteobacteria</taxon>
        <taxon>Hyphomicrobiales</taxon>
        <taxon>Methylocystaceae</taxon>
        <taxon>Methylocystis</taxon>
    </lineage>
</organism>
<dbReference type="Pfam" id="PF09678">
    <property type="entry name" value="Caa3_CtaG"/>
    <property type="match status" value="1"/>
</dbReference>
<evidence type="ECO:0000256" key="1">
    <source>
        <dbReference type="ARBA" id="ARBA00004651"/>
    </source>
</evidence>
<keyword evidence="8" id="KW-1185">Reference proteome</keyword>
<gene>
    <name evidence="7" type="ORF">LMG27198_23730</name>
</gene>
<evidence type="ECO:0000256" key="4">
    <source>
        <dbReference type="ARBA" id="ARBA00022989"/>
    </source>
</evidence>
<comment type="caution">
    <text evidence="7">The sequence shown here is derived from an EMBL/GenBank/DDBJ whole genome shotgun (WGS) entry which is preliminary data.</text>
</comment>
<feature type="transmembrane region" description="Helical" evidence="6">
    <location>
        <begin position="186"/>
        <end position="212"/>
    </location>
</feature>
<protein>
    <submittedName>
        <fullName evidence="7">Uncharacterized protein</fullName>
    </submittedName>
</protein>
<reference evidence="7" key="1">
    <citation type="journal article" date="2023" name="Int. J. Syst. Evol. Microbiol.">
        <title>Methylocystis iwaonis sp. nov., a type II methane-oxidizing bacterium from surface soil of a rice paddy field in Japan, and emended description of the genus Methylocystis (ex Whittenbury et al. 1970) Bowman et al. 1993.</title>
        <authorList>
            <person name="Kaise H."/>
            <person name="Sawadogo J.B."/>
            <person name="Alam M.S."/>
            <person name="Ueno C."/>
            <person name="Dianou D."/>
            <person name="Shinjo R."/>
            <person name="Asakawa S."/>
        </authorList>
    </citation>
    <scope>NUCLEOTIDE SEQUENCE</scope>
    <source>
        <strain evidence="7">LMG27198</strain>
    </source>
</reference>
<evidence type="ECO:0000313" key="8">
    <source>
        <dbReference type="Proteomes" id="UP001144323"/>
    </source>
</evidence>
<feature type="transmembrane region" description="Helical" evidence="6">
    <location>
        <begin position="84"/>
        <end position="101"/>
    </location>
</feature>
<dbReference type="Proteomes" id="UP001144323">
    <property type="component" value="Unassembled WGS sequence"/>
</dbReference>
<keyword evidence="5 6" id="KW-0472">Membrane</keyword>
<keyword evidence="4 6" id="KW-1133">Transmembrane helix</keyword>
<feature type="transmembrane region" description="Helical" evidence="6">
    <location>
        <begin position="21"/>
        <end position="39"/>
    </location>
</feature>
<feature type="transmembrane region" description="Helical" evidence="6">
    <location>
        <begin position="113"/>
        <end position="133"/>
    </location>
</feature>
<evidence type="ECO:0000256" key="3">
    <source>
        <dbReference type="ARBA" id="ARBA00022692"/>
    </source>
</evidence>
<accession>A0A9W6LSE8</accession>
<evidence type="ECO:0000313" key="7">
    <source>
        <dbReference type="EMBL" id="GLI93381.1"/>
    </source>
</evidence>
<keyword evidence="3 6" id="KW-0812">Transmembrane</keyword>
<dbReference type="RefSeq" id="WP_281803159.1">
    <property type="nucleotide sequence ID" value="NZ_BSEC01000001.1"/>
</dbReference>
<evidence type="ECO:0000256" key="6">
    <source>
        <dbReference type="SAM" id="Phobius"/>
    </source>
</evidence>
<feature type="transmembrane region" description="Helical" evidence="6">
    <location>
        <begin position="51"/>
        <end position="72"/>
    </location>
</feature>
<proteinExistence type="predicted"/>
<dbReference type="InterPro" id="IPR019108">
    <property type="entry name" value="Caa3_assmbl_CtaG-rel"/>
</dbReference>
<name>A0A9W6LSE8_9HYPH</name>
<evidence type="ECO:0000256" key="5">
    <source>
        <dbReference type="ARBA" id="ARBA00023136"/>
    </source>
</evidence>
<sequence length="230" mass="24690">MPNHDSEQLKERGGGFRCYGRLASIAFAVALIFAWFATWSDVAFGPRSTHMAKHLVAMNVIAPLAAIGWLRLGPARGVPSMDRLIIAGFVMQIGALYAWHLPGVVGTDESRPLLHTAMHLALLGSAFLFWAAILSLEGASLWRGVMALILTGKLVCLLGVLLLLAPRLLDGGTVAAPDVALDDQRLAGLIMLAACPLFYLATAVHMAAKWLIGVEATAARLSDRRIMRLS</sequence>